<proteinExistence type="predicted"/>
<sequence length="57" mass="5956">MTVRYDHSAVVVGETLGAIALALANRPLAEGLMIAACRMMLLLAAPCQISSSRSHAC</sequence>
<dbReference type="RefSeq" id="WP_208239831.1">
    <property type="nucleotide sequence ID" value="NZ_JAGEPF010000006.1"/>
</dbReference>
<reference evidence="1 2" key="1">
    <citation type="submission" date="2021-03" db="EMBL/GenBank/DDBJ databases">
        <title>Actinomadura violae sp. nov., isolated from lichen in Thailand.</title>
        <authorList>
            <person name="Kanchanasin P."/>
            <person name="Saeng-In P."/>
            <person name="Phongsopitanun W."/>
            <person name="Yuki M."/>
            <person name="Kudo T."/>
            <person name="Ohkuma M."/>
            <person name="Tanasupawat S."/>
        </authorList>
    </citation>
    <scope>NUCLEOTIDE SEQUENCE [LARGE SCALE GENOMIC DNA]</scope>
    <source>
        <strain evidence="1 2">LCR2-06</strain>
    </source>
</reference>
<dbReference type="EMBL" id="JAGEPF010000006">
    <property type="protein sequence ID" value="MBO2458127.1"/>
    <property type="molecule type" value="Genomic_DNA"/>
</dbReference>
<accession>A0ABS3RN27</accession>
<evidence type="ECO:0000313" key="2">
    <source>
        <dbReference type="Proteomes" id="UP000680206"/>
    </source>
</evidence>
<organism evidence="1 2">
    <name type="scientific">Actinomadura violacea</name>
    <dbReference type="NCBI Taxonomy" id="2819934"/>
    <lineage>
        <taxon>Bacteria</taxon>
        <taxon>Bacillati</taxon>
        <taxon>Actinomycetota</taxon>
        <taxon>Actinomycetes</taxon>
        <taxon>Streptosporangiales</taxon>
        <taxon>Thermomonosporaceae</taxon>
        <taxon>Actinomadura</taxon>
    </lineage>
</organism>
<protein>
    <submittedName>
        <fullName evidence="1">Uncharacterized protein</fullName>
    </submittedName>
</protein>
<evidence type="ECO:0000313" key="1">
    <source>
        <dbReference type="EMBL" id="MBO2458127.1"/>
    </source>
</evidence>
<keyword evidence="2" id="KW-1185">Reference proteome</keyword>
<gene>
    <name evidence="1" type="ORF">J4709_11140</name>
</gene>
<dbReference type="Proteomes" id="UP000680206">
    <property type="component" value="Unassembled WGS sequence"/>
</dbReference>
<name>A0ABS3RN27_9ACTN</name>
<comment type="caution">
    <text evidence="1">The sequence shown here is derived from an EMBL/GenBank/DDBJ whole genome shotgun (WGS) entry which is preliminary data.</text>
</comment>